<dbReference type="PANTHER" id="PTHR48081:SF3">
    <property type="entry name" value="ALPHA_BETA HYDROLASE FOLD-3 DOMAIN-CONTAINING PROTEIN"/>
    <property type="match status" value="1"/>
</dbReference>
<dbReference type="PANTHER" id="PTHR48081">
    <property type="entry name" value="AB HYDROLASE SUPERFAMILY PROTEIN C4A8.06C"/>
    <property type="match status" value="1"/>
</dbReference>
<organism evidence="3 4">
    <name type="scientific">Coprinopsis marcescibilis</name>
    <name type="common">Agaric fungus</name>
    <name type="synonym">Psathyrella marcescibilis</name>
    <dbReference type="NCBI Taxonomy" id="230819"/>
    <lineage>
        <taxon>Eukaryota</taxon>
        <taxon>Fungi</taxon>
        <taxon>Dikarya</taxon>
        <taxon>Basidiomycota</taxon>
        <taxon>Agaricomycotina</taxon>
        <taxon>Agaricomycetes</taxon>
        <taxon>Agaricomycetidae</taxon>
        <taxon>Agaricales</taxon>
        <taxon>Agaricineae</taxon>
        <taxon>Psathyrellaceae</taxon>
        <taxon>Coprinopsis</taxon>
    </lineage>
</organism>
<dbReference type="STRING" id="230819.A0A5C3KRK6"/>
<dbReference type="InterPro" id="IPR029058">
    <property type="entry name" value="AB_hydrolase_fold"/>
</dbReference>
<dbReference type="AlphaFoldDB" id="A0A5C3KRK6"/>
<proteinExistence type="predicted"/>
<dbReference type="EMBL" id="ML210226">
    <property type="protein sequence ID" value="TFK23054.1"/>
    <property type="molecule type" value="Genomic_DNA"/>
</dbReference>
<reference evidence="3 4" key="1">
    <citation type="journal article" date="2019" name="Nat. Ecol. Evol.">
        <title>Megaphylogeny resolves global patterns of mushroom evolution.</title>
        <authorList>
            <person name="Varga T."/>
            <person name="Krizsan K."/>
            <person name="Foldi C."/>
            <person name="Dima B."/>
            <person name="Sanchez-Garcia M."/>
            <person name="Sanchez-Ramirez S."/>
            <person name="Szollosi G.J."/>
            <person name="Szarkandi J.G."/>
            <person name="Papp V."/>
            <person name="Albert L."/>
            <person name="Andreopoulos W."/>
            <person name="Angelini C."/>
            <person name="Antonin V."/>
            <person name="Barry K.W."/>
            <person name="Bougher N.L."/>
            <person name="Buchanan P."/>
            <person name="Buyck B."/>
            <person name="Bense V."/>
            <person name="Catcheside P."/>
            <person name="Chovatia M."/>
            <person name="Cooper J."/>
            <person name="Damon W."/>
            <person name="Desjardin D."/>
            <person name="Finy P."/>
            <person name="Geml J."/>
            <person name="Haridas S."/>
            <person name="Hughes K."/>
            <person name="Justo A."/>
            <person name="Karasinski D."/>
            <person name="Kautmanova I."/>
            <person name="Kiss B."/>
            <person name="Kocsube S."/>
            <person name="Kotiranta H."/>
            <person name="LaButti K.M."/>
            <person name="Lechner B.E."/>
            <person name="Liimatainen K."/>
            <person name="Lipzen A."/>
            <person name="Lukacs Z."/>
            <person name="Mihaltcheva S."/>
            <person name="Morgado L.N."/>
            <person name="Niskanen T."/>
            <person name="Noordeloos M.E."/>
            <person name="Ohm R.A."/>
            <person name="Ortiz-Santana B."/>
            <person name="Ovrebo C."/>
            <person name="Racz N."/>
            <person name="Riley R."/>
            <person name="Savchenko A."/>
            <person name="Shiryaev A."/>
            <person name="Soop K."/>
            <person name="Spirin V."/>
            <person name="Szebenyi C."/>
            <person name="Tomsovsky M."/>
            <person name="Tulloss R.E."/>
            <person name="Uehling J."/>
            <person name="Grigoriev I.V."/>
            <person name="Vagvolgyi C."/>
            <person name="Papp T."/>
            <person name="Martin F.M."/>
            <person name="Miettinen O."/>
            <person name="Hibbett D.S."/>
            <person name="Nagy L.G."/>
        </authorList>
    </citation>
    <scope>NUCLEOTIDE SEQUENCE [LARGE SCALE GENOMIC DNA]</scope>
    <source>
        <strain evidence="3 4">CBS 121175</strain>
    </source>
</reference>
<feature type="chain" id="PRO_5023122314" evidence="2">
    <location>
        <begin position="22"/>
        <end position="323"/>
    </location>
</feature>
<name>A0A5C3KRK6_COPMA</name>
<protein>
    <submittedName>
        <fullName evidence="3">Alpha/beta-hydrolase</fullName>
    </submittedName>
</protein>
<evidence type="ECO:0000256" key="2">
    <source>
        <dbReference type="SAM" id="SignalP"/>
    </source>
</evidence>
<keyword evidence="2" id="KW-0732">Signal</keyword>
<dbReference type="SUPFAM" id="SSF53474">
    <property type="entry name" value="alpha/beta-Hydrolases"/>
    <property type="match status" value="1"/>
</dbReference>
<dbReference type="GO" id="GO:0016787">
    <property type="term" value="F:hydrolase activity"/>
    <property type="evidence" value="ECO:0007669"/>
    <property type="project" value="UniProtKB-KW"/>
</dbReference>
<feature type="signal peptide" evidence="2">
    <location>
        <begin position="1"/>
        <end position="21"/>
    </location>
</feature>
<evidence type="ECO:0000313" key="3">
    <source>
        <dbReference type="EMBL" id="TFK23054.1"/>
    </source>
</evidence>
<dbReference type="OrthoDB" id="19653at2759"/>
<accession>A0A5C3KRK6</accession>
<dbReference type="Proteomes" id="UP000307440">
    <property type="component" value="Unassembled WGS sequence"/>
</dbReference>
<sequence length="323" mass="35940">MIKRGYLFILVDYSLLPPATGYDILEDINDLWSFLTNPGLCLDFPISNNSEDCSVKVSVRVKKAEIIVAGASAGGLCAYLSAMHCTNPMPKAVLSLYGMCGQVLSPHYLQPKYTPFFRGREILDPNDYLEFLYPRSRDLEVTTSSALAYYPKTHHIPGFPANPRMLLARLYLQLGTFLDYYTGSFEPSLSVDLRGAVDDWDSEDGSELVSGQGGGRAVGDGSFERLVKKVPVLAGHLLLFPQFHVSTAEEREWPRILLVHGSEDTAVPVEDSRNMERVWKNVGACVRFLEVEGEEHSFDLAGDAEQKLGWVFEEVVEFLCQGA</sequence>
<evidence type="ECO:0000313" key="4">
    <source>
        <dbReference type="Proteomes" id="UP000307440"/>
    </source>
</evidence>
<keyword evidence="1 3" id="KW-0378">Hydrolase</keyword>
<gene>
    <name evidence="3" type="ORF">FA15DRAFT_670887</name>
</gene>
<dbReference type="InterPro" id="IPR050300">
    <property type="entry name" value="GDXG_lipolytic_enzyme"/>
</dbReference>
<evidence type="ECO:0000256" key="1">
    <source>
        <dbReference type="ARBA" id="ARBA00022801"/>
    </source>
</evidence>
<keyword evidence="4" id="KW-1185">Reference proteome</keyword>
<dbReference type="Gene3D" id="3.40.50.1820">
    <property type="entry name" value="alpha/beta hydrolase"/>
    <property type="match status" value="1"/>
</dbReference>